<protein>
    <submittedName>
        <fullName evidence="1">Uncharacterized protein</fullName>
    </submittedName>
</protein>
<evidence type="ECO:0000313" key="4">
    <source>
        <dbReference type="Proteomes" id="UP000593591"/>
    </source>
</evidence>
<dbReference type="Proteomes" id="UP000578697">
    <property type="component" value="Unassembled WGS sequence"/>
</dbReference>
<gene>
    <name evidence="2" type="ORF">DYE49_05960</name>
    <name evidence="1" type="ORF">HNP77_000622</name>
</gene>
<proteinExistence type="predicted"/>
<dbReference type="EMBL" id="CP031517">
    <property type="protein sequence ID" value="QOS40019.1"/>
    <property type="molecule type" value="Genomic_DNA"/>
</dbReference>
<evidence type="ECO:0000313" key="2">
    <source>
        <dbReference type="EMBL" id="QOS40019.1"/>
    </source>
</evidence>
<evidence type="ECO:0000313" key="1">
    <source>
        <dbReference type="EMBL" id="MBB5218278.1"/>
    </source>
</evidence>
<dbReference type="Proteomes" id="UP000593591">
    <property type="component" value="Chromosome"/>
</dbReference>
<accession>A0A840SDL4</accession>
<dbReference type="EMBL" id="JACHFR010000001">
    <property type="protein sequence ID" value="MBB5218278.1"/>
    <property type="molecule type" value="Genomic_DNA"/>
</dbReference>
<name>A0A840SDL4_9SPIR</name>
<reference evidence="2 4" key="1">
    <citation type="submission" date="2018-08" db="EMBL/GenBank/DDBJ databases">
        <title>The first complete genome of Treponema rectale (CHPAT), a commensal spirochete of the bovine rectum.</title>
        <authorList>
            <person name="Staton G.J."/>
            <person name="Clegg S.R."/>
            <person name="Carter S.D."/>
            <person name="Radford A.D."/>
            <person name="Darby A."/>
            <person name="Hall N."/>
            <person name="Birtles R.J."/>
            <person name="Evans N.J."/>
        </authorList>
    </citation>
    <scope>NUCLEOTIDE SEQUENCE [LARGE SCALE GENOMIC DNA]</scope>
    <source>
        <strain evidence="2 4">CHPA</strain>
    </source>
</reference>
<dbReference type="AlphaFoldDB" id="A0A840SDL4"/>
<dbReference type="KEGG" id="trc:DYE49_05960"/>
<sequence>MKLFYSPSFSGFVYTDSSRLMFNERLVDTAALVEDIKLHAGLSTEHKEDIERTVDYYKAMKTLLNSCKDDRNNGTRKTVTLYLL</sequence>
<keyword evidence="3" id="KW-1185">Reference proteome</keyword>
<evidence type="ECO:0000313" key="3">
    <source>
        <dbReference type="Proteomes" id="UP000578697"/>
    </source>
</evidence>
<reference evidence="1 3" key="2">
    <citation type="submission" date="2020-08" db="EMBL/GenBank/DDBJ databases">
        <title>Genomic Encyclopedia of Type Strains, Phase IV (KMG-IV): sequencing the most valuable type-strain genomes for metagenomic binning, comparative biology and taxonomic classification.</title>
        <authorList>
            <person name="Goeker M."/>
        </authorList>
    </citation>
    <scope>NUCLEOTIDE SEQUENCE [LARGE SCALE GENOMIC DNA]</scope>
    <source>
        <strain evidence="1 3">DSM 103679</strain>
    </source>
</reference>
<dbReference type="RefSeq" id="WP_184651701.1">
    <property type="nucleotide sequence ID" value="NZ_JACHFR010000001.1"/>
</dbReference>
<organism evidence="1 3">
    <name type="scientific">Treponema rectale</name>
    <dbReference type="NCBI Taxonomy" id="744512"/>
    <lineage>
        <taxon>Bacteria</taxon>
        <taxon>Pseudomonadati</taxon>
        <taxon>Spirochaetota</taxon>
        <taxon>Spirochaetia</taxon>
        <taxon>Spirochaetales</taxon>
        <taxon>Treponemataceae</taxon>
        <taxon>Treponema</taxon>
    </lineage>
</organism>